<keyword evidence="4 6" id="KW-0418">Kinase</keyword>
<dbReference type="PANTHER" id="PTHR42878">
    <property type="entry name" value="TWO-COMPONENT HISTIDINE KINASE"/>
    <property type="match status" value="1"/>
</dbReference>
<protein>
    <recommendedName>
        <fullName evidence="2">histidine kinase</fullName>
        <ecNumber evidence="2">2.7.13.3</ecNumber>
    </recommendedName>
</protein>
<dbReference type="PROSITE" id="PS50109">
    <property type="entry name" value="HIS_KIN"/>
    <property type="match status" value="1"/>
</dbReference>
<evidence type="ECO:0000256" key="1">
    <source>
        <dbReference type="ARBA" id="ARBA00000085"/>
    </source>
</evidence>
<evidence type="ECO:0000313" key="6">
    <source>
        <dbReference type="EMBL" id="SOD92186.1"/>
    </source>
</evidence>
<keyword evidence="3" id="KW-0808">Transferase</keyword>
<dbReference type="EMBL" id="OCNH01000003">
    <property type="protein sequence ID" value="SOD92186.1"/>
    <property type="molecule type" value="Genomic_DNA"/>
</dbReference>
<dbReference type="Proteomes" id="UP000219452">
    <property type="component" value="Unassembled WGS sequence"/>
</dbReference>
<sequence length="72" mass="7779">MADNGIGFSDAYREKIFGAFERLHGRTSPYSGSGIGLSIVRRVMENHQGAVTAHSVEGEGATFTLYFPVEAN</sequence>
<dbReference type="Gene3D" id="3.30.565.10">
    <property type="entry name" value="Histidine kinase-like ATPase, C-terminal domain"/>
    <property type="match status" value="1"/>
</dbReference>
<dbReference type="GO" id="GO:0030295">
    <property type="term" value="F:protein kinase activator activity"/>
    <property type="evidence" value="ECO:0007669"/>
    <property type="project" value="TreeGrafter"/>
</dbReference>
<reference evidence="7" key="1">
    <citation type="submission" date="2017-09" db="EMBL/GenBank/DDBJ databases">
        <authorList>
            <person name="Varghese N."/>
            <person name="Submissions S."/>
        </authorList>
    </citation>
    <scope>NUCLEOTIDE SEQUENCE [LARGE SCALE GENOMIC DNA]</scope>
    <source>
        <strain evidence="7">DSM 29961</strain>
    </source>
</reference>
<dbReference type="InterPro" id="IPR036890">
    <property type="entry name" value="HATPase_C_sf"/>
</dbReference>
<comment type="catalytic activity">
    <reaction evidence="1">
        <text>ATP + protein L-histidine = ADP + protein N-phospho-L-histidine.</text>
        <dbReference type="EC" id="2.7.13.3"/>
    </reaction>
</comment>
<dbReference type="InterPro" id="IPR003594">
    <property type="entry name" value="HATPase_dom"/>
</dbReference>
<dbReference type="GO" id="GO:0000156">
    <property type="term" value="F:phosphorelay response regulator activity"/>
    <property type="evidence" value="ECO:0007669"/>
    <property type="project" value="TreeGrafter"/>
</dbReference>
<dbReference type="InterPro" id="IPR005467">
    <property type="entry name" value="His_kinase_dom"/>
</dbReference>
<dbReference type="PRINTS" id="PR00344">
    <property type="entry name" value="BCTRLSENSOR"/>
</dbReference>
<feature type="domain" description="Histidine kinase" evidence="5">
    <location>
        <begin position="1"/>
        <end position="71"/>
    </location>
</feature>
<dbReference type="InterPro" id="IPR050351">
    <property type="entry name" value="BphY/WalK/GraS-like"/>
</dbReference>
<keyword evidence="7" id="KW-1185">Reference proteome</keyword>
<accession>A0A286GAA8</accession>
<evidence type="ECO:0000256" key="4">
    <source>
        <dbReference type="ARBA" id="ARBA00022777"/>
    </source>
</evidence>
<dbReference type="SUPFAM" id="SSF55874">
    <property type="entry name" value="ATPase domain of HSP90 chaperone/DNA topoisomerase II/histidine kinase"/>
    <property type="match status" value="1"/>
</dbReference>
<dbReference type="PANTHER" id="PTHR42878:SF15">
    <property type="entry name" value="BACTERIOPHYTOCHROME"/>
    <property type="match status" value="1"/>
</dbReference>
<dbReference type="EC" id="2.7.13.3" evidence="2"/>
<name>A0A286GAA8_9BACT</name>
<dbReference type="GO" id="GO:0004673">
    <property type="term" value="F:protein histidine kinase activity"/>
    <property type="evidence" value="ECO:0007669"/>
    <property type="project" value="UniProtKB-EC"/>
</dbReference>
<dbReference type="InterPro" id="IPR004358">
    <property type="entry name" value="Sig_transdc_His_kin-like_C"/>
</dbReference>
<evidence type="ECO:0000256" key="3">
    <source>
        <dbReference type="ARBA" id="ARBA00022679"/>
    </source>
</evidence>
<organism evidence="6 7">
    <name type="scientific">Spirosoma fluviale</name>
    <dbReference type="NCBI Taxonomy" id="1597977"/>
    <lineage>
        <taxon>Bacteria</taxon>
        <taxon>Pseudomonadati</taxon>
        <taxon>Bacteroidota</taxon>
        <taxon>Cytophagia</taxon>
        <taxon>Cytophagales</taxon>
        <taxon>Cytophagaceae</taxon>
        <taxon>Spirosoma</taxon>
    </lineage>
</organism>
<dbReference type="AlphaFoldDB" id="A0A286GAA8"/>
<dbReference type="Pfam" id="PF02518">
    <property type="entry name" value="HATPase_c"/>
    <property type="match status" value="1"/>
</dbReference>
<dbReference type="GO" id="GO:0007234">
    <property type="term" value="P:osmosensory signaling via phosphorelay pathway"/>
    <property type="evidence" value="ECO:0007669"/>
    <property type="project" value="TreeGrafter"/>
</dbReference>
<proteinExistence type="predicted"/>
<gene>
    <name evidence="6" type="ORF">SAMN06269250_3846</name>
</gene>
<evidence type="ECO:0000313" key="7">
    <source>
        <dbReference type="Proteomes" id="UP000219452"/>
    </source>
</evidence>
<evidence type="ECO:0000259" key="5">
    <source>
        <dbReference type="PROSITE" id="PS50109"/>
    </source>
</evidence>
<evidence type="ECO:0000256" key="2">
    <source>
        <dbReference type="ARBA" id="ARBA00012438"/>
    </source>
</evidence>